<evidence type="ECO:0000313" key="12">
    <source>
        <dbReference type="Proteomes" id="UP001595647"/>
    </source>
</evidence>
<feature type="domain" description="Lactate/malate dehydrogenase C-terminal" evidence="10">
    <location>
        <begin position="142"/>
        <end position="306"/>
    </location>
</feature>
<feature type="binding site" evidence="8">
    <location>
        <position position="227"/>
    </location>
    <ligand>
        <name>substrate</name>
    </ligand>
</feature>
<feature type="domain" description="Lactate/malate dehydrogenase N-terminal" evidence="9">
    <location>
        <begin position="1"/>
        <end position="139"/>
    </location>
</feature>
<reference evidence="12" key="1">
    <citation type="journal article" date="2019" name="Int. J. Syst. Evol. Microbiol.">
        <title>The Global Catalogue of Microorganisms (GCM) 10K type strain sequencing project: providing services to taxonomists for standard genome sequencing and annotation.</title>
        <authorList>
            <consortium name="The Broad Institute Genomics Platform"/>
            <consortium name="The Broad Institute Genome Sequencing Center for Infectious Disease"/>
            <person name="Wu L."/>
            <person name="Ma J."/>
        </authorList>
    </citation>
    <scope>NUCLEOTIDE SEQUENCE [LARGE SCALE GENOMIC DNA]</scope>
    <source>
        <strain evidence="12">KCTC 52231</strain>
    </source>
</reference>
<dbReference type="Gene3D" id="3.40.50.720">
    <property type="entry name" value="NAD(P)-binding Rossmann-like Domain"/>
    <property type="match status" value="1"/>
</dbReference>
<feature type="binding site" evidence="8">
    <location>
        <position position="11"/>
    </location>
    <ligand>
        <name>NAD(+)</name>
        <dbReference type="ChEBI" id="CHEBI:57540"/>
    </ligand>
</feature>
<evidence type="ECO:0000256" key="1">
    <source>
        <dbReference type="ARBA" id="ARBA00003966"/>
    </source>
</evidence>
<dbReference type="Proteomes" id="UP001595647">
    <property type="component" value="Unassembled WGS sequence"/>
</dbReference>
<feature type="binding site" evidence="8">
    <location>
        <begin position="145"/>
        <end position="148"/>
    </location>
    <ligand>
        <name>substrate</name>
    </ligand>
</feature>
<keyword evidence="8" id="KW-0597">Phosphoprotein</keyword>
<dbReference type="HAMAP" id="MF_00488">
    <property type="entry name" value="Lactate_dehydrog"/>
    <property type="match status" value="1"/>
</dbReference>
<evidence type="ECO:0000313" key="11">
    <source>
        <dbReference type="EMBL" id="MFC3161935.1"/>
    </source>
</evidence>
<comment type="function">
    <text evidence="8">Catalyzes the conversion of lactate to pyruvate.</text>
</comment>
<feature type="binding site" evidence="8">
    <location>
        <position position="140"/>
    </location>
    <ligand>
        <name>NAD(+)</name>
        <dbReference type="ChEBI" id="CHEBI:57540"/>
    </ligand>
</feature>
<feature type="binding site" evidence="8">
    <location>
        <position position="150"/>
    </location>
    <ligand>
        <name>beta-D-fructose 1,6-bisphosphate</name>
        <dbReference type="ChEBI" id="CHEBI:32966"/>
        <note>allosteric activator</note>
    </ligand>
</feature>
<evidence type="ECO:0000256" key="6">
    <source>
        <dbReference type="ARBA" id="ARBA00023027"/>
    </source>
</evidence>
<comment type="pathway">
    <text evidence="2 8">Fermentation; pyruvate fermentation to lactate; (S)-lactate from pyruvate: step 1/1.</text>
</comment>
<keyword evidence="5 8" id="KW-0560">Oxidoreductase</keyword>
<name>A0ABV7HU46_9HYPH</name>
<feature type="binding site" evidence="8">
    <location>
        <begin position="76"/>
        <end position="77"/>
    </location>
    <ligand>
        <name>NAD(+)</name>
        <dbReference type="ChEBI" id="CHEBI:57540"/>
    </ligand>
</feature>
<dbReference type="InterPro" id="IPR011304">
    <property type="entry name" value="L-lactate_DH"/>
</dbReference>
<comment type="similarity">
    <text evidence="3 8">Belongs to the LDH/MDH superfamily. LDH family.</text>
</comment>
<protein>
    <recommendedName>
        <fullName evidence="4 8">L-lactate dehydrogenase</fullName>
        <shortName evidence="8">L-LDH</shortName>
        <ecNumber evidence="4 8">1.1.1.27</ecNumber>
    </recommendedName>
</protein>
<accession>A0ABV7HU46</accession>
<comment type="activity regulation">
    <text evidence="8">Allosterically activated by fructose 1,6-bisphosphate (FBP).</text>
</comment>
<dbReference type="EMBL" id="JBHRTG010000001">
    <property type="protein sequence ID" value="MFC3161935.1"/>
    <property type="molecule type" value="Genomic_DNA"/>
</dbReference>
<feature type="binding site" evidence="8">
    <location>
        <position position="79"/>
    </location>
    <ligand>
        <name>substrate</name>
    </ligand>
</feature>
<keyword evidence="12" id="KW-1185">Reference proteome</keyword>
<feature type="binding site" evidence="8">
    <location>
        <position position="62"/>
    </location>
    <ligand>
        <name>NAD(+)</name>
        <dbReference type="ChEBI" id="CHEBI:57540"/>
    </ligand>
</feature>
<evidence type="ECO:0000256" key="8">
    <source>
        <dbReference type="HAMAP-Rule" id="MF_00488"/>
    </source>
</evidence>
<dbReference type="InterPro" id="IPR015955">
    <property type="entry name" value="Lactate_DH/Glyco_Ohase_4_C"/>
</dbReference>
<evidence type="ECO:0000259" key="10">
    <source>
        <dbReference type="Pfam" id="PF02866"/>
    </source>
</evidence>
<comment type="function">
    <text evidence="1">Catalyzes the reversible oxidation of malate to oxaloacetate.</text>
</comment>
<dbReference type="EC" id="1.1.1.27" evidence="4 8"/>
<dbReference type="Pfam" id="PF00056">
    <property type="entry name" value="Ldh_1_N"/>
    <property type="match status" value="1"/>
</dbReference>
<feature type="active site" description="Proton acceptor" evidence="8">
    <location>
        <position position="172"/>
    </location>
</feature>
<comment type="caution">
    <text evidence="11">The sequence shown here is derived from an EMBL/GenBank/DDBJ whole genome shotgun (WGS) entry which is preliminary data.</text>
</comment>
<evidence type="ECO:0000256" key="3">
    <source>
        <dbReference type="ARBA" id="ARBA00006054"/>
    </source>
</evidence>
<dbReference type="CDD" id="cd05292">
    <property type="entry name" value="LDH_2"/>
    <property type="match status" value="1"/>
</dbReference>
<dbReference type="PROSITE" id="PS00064">
    <property type="entry name" value="L_LDH"/>
    <property type="match status" value="1"/>
</dbReference>
<evidence type="ECO:0000259" key="9">
    <source>
        <dbReference type="Pfam" id="PF00056"/>
    </source>
</evidence>
<dbReference type="InterPro" id="IPR022383">
    <property type="entry name" value="Lactate/malate_DH_C"/>
</dbReference>
<evidence type="ECO:0000256" key="4">
    <source>
        <dbReference type="ARBA" id="ARBA00012967"/>
    </source>
</evidence>
<feature type="binding site" evidence="8">
    <location>
        <begin position="117"/>
        <end position="120"/>
    </location>
    <ligand>
        <name>substrate</name>
    </ligand>
</feature>
<feature type="binding site" evidence="8">
    <location>
        <position position="32"/>
    </location>
    <ligand>
        <name>NAD(+)</name>
        <dbReference type="ChEBI" id="CHEBI:57540"/>
    </ligand>
</feature>
<feature type="binding site" evidence="8">
    <location>
        <position position="85"/>
    </location>
    <ligand>
        <name>substrate</name>
    </ligand>
</feature>
<evidence type="ECO:0000256" key="2">
    <source>
        <dbReference type="ARBA" id="ARBA00004843"/>
    </source>
</evidence>
<comment type="subcellular location">
    <subcellularLocation>
        <location evidence="8">Cytoplasm</location>
    </subcellularLocation>
</comment>
<dbReference type="InterPro" id="IPR036291">
    <property type="entry name" value="NAD(P)-bd_dom_sf"/>
</dbReference>
<dbReference type="Gene3D" id="3.90.110.10">
    <property type="entry name" value="Lactate dehydrogenase/glycoside hydrolase, family 4, C-terminal"/>
    <property type="match status" value="1"/>
</dbReference>
<keyword evidence="8" id="KW-0021">Allosteric enzyme</keyword>
<comment type="caution">
    <text evidence="8">Lacks conserved residue(s) required for the propagation of feature annotation.</text>
</comment>
<feature type="binding site" evidence="8">
    <location>
        <begin position="115"/>
        <end position="117"/>
    </location>
    <ligand>
        <name>NAD(+)</name>
        <dbReference type="ChEBI" id="CHEBI:57540"/>
    </ligand>
</feature>
<feature type="binding site" evidence="8">
    <location>
        <position position="165"/>
    </location>
    <ligand>
        <name>beta-D-fructose 1,6-bisphosphate</name>
        <dbReference type="ChEBI" id="CHEBI:32966"/>
        <note>allosteric activator</note>
    </ligand>
</feature>
<keyword evidence="8" id="KW-0963">Cytoplasm</keyword>
<dbReference type="PIRSF" id="PIRSF000102">
    <property type="entry name" value="Lac_mal_DH"/>
    <property type="match status" value="1"/>
</dbReference>
<dbReference type="Pfam" id="PF02866">
    <property type="entry name" value="Ldh_1_C"/>
    <property type="match status" value="1"/>
</dbReference>
<sequence>MKIGIVGAGMVGSSAGYALAMMGGVSEIVLVDRNDALARAQAEDISHAVPFVSATLVRSGAYHDLAGARIVILAAGVSQKPGETRLELLERNAEVFRKVVEAVRNAAPDAILLIATNPVDIMTHVATKLSGLPPQRVIGSGTILDTARFRSLVGRHLGISPQSVHAYVLGEHGDSEVLAWSNARAGSIGLETFADQIGKRLDATVRQSIDDGVRNAAYRIISGKGATYYGIGAGLARIVNAIARDQRDVLSVSIVTDMVEGVTDVALSVPRVIGADGVLADLFPELDRDEQAALRKSAMLIKEATESLRL</sequence>
<dbReference type="NCBIfam" id="TIGR01771">
    <property type="entry name" value="L-LDH-NAD"/>
    <property type="match status" value="1"/>
</dbReference>
<evidence type="ECO:0000256" key="5">
    <source>
        <dbReference type="ARBA" id="ARBA00023002"/>
    </source>
</evidence>
<dbReference type="InterPro" id="IPR001236">
    <property type="entry name" value="Lactate/malate_DH_N"/>
</dbReference>
<dbReference type="SUPFAM" id="SSF51735">
    <property type="entry name" value="NAD(P)-binding Rossmann-fold domains"/>
    <property type="match status" value="1"/>
</dbReference>
<dbReference type="RefSeq" id="WP_182306035.1">
    <property type="nucleotide sequence ID" value="NZ_CP059896.1"/>
</dbReference>
<evidence type="ECO:0000256" key="7">
    <source>
        <dbReference type="ARBA" id="ARBA00049258"/>
    </source>
</evidence>
<organism evidence="11 12">
    <name type="scientific">Ciceribacter thiooxidans</name>
    <dbReference type="NCBI Taxonomy" id="1969821"/>
    <lineage>
        <taxon>Bacteria</taxon>
        <taxon>Pseudomonadati</taxon>
        <taxon>Pseudomonadota</taxon>
        <taxon>Alphaproteobacteria</taxon>
        <taxon>Hyphomicrobiales</taxon>
        <taxon>Rhizobiaceae</taxon>
        <taxon>Ciceribacter</taxon>
    </lineage>
</organism>
<dbReference type="PANTHER" id="PTHR43128">
    <property type="entry name" value="L-2-HYDROXYCARBOXYLATE DEHYDROGENASE (NAD(P)(+))"/>
    <property type="match status" value="1"/>
</dbReference>
<dbReference type="GO" id="GO:0004459">
    <property type="term" value="F:L-lactate dehydrogenase (NAD+) activity"/>
    <property type="evidence" value="ECO:0007669"/>
    <property type="project" value="UniProtKB-EC"/>
</dbReference>
<comment type="subunit">
    <text evidence="8">Homotetramer.</text>
</comment>
<feature type="modified residue" description="Phosphotyrosine" evidence="8">
    <location>
        <position position="218"/>
    </location>
</feature>
<proteinExistence type="inferred from homology"/>
<comment type="catalytic activity">
    <reaction evidence="7 8">
        <text>(S)-lactate + NAD(+) = pyruvate + NADH + H(+)</text>
        <dbReference type="Rhea" id="RHEA:23444"/>
        <dbReference type="ChEBI" id="CHEBI:15361"/>
        <dbReference type="ChEBI" id="CHEBI:15378"/>
        <dbReference type="ChEBI" id="CHEBI:16651"/>
        <dbReference type="ChEBI" id="CHEBI:57540"/>
        <dbReference type="ChEBI" id="CHEBI:57945"/>
        <dbReference type="EC" id="1.1.1.27"/>
    </reaction>
</comment>
<dbReference type="SUPFAM" id="SSF56327">
    <property type="entry name" value="LDH C-terminal domain-like"/>
    <property type="match status" value="1"/>
</dbReference>
<gene>
    <name evidence="8" type="primary">ldh</name>
    <name evidence="11" type="ORF">ACFOHV_01440</name>
</gene>
<dbReference type="PANTHER" id="PTHR43128:SF16">
    <property type="entry name" value="L-LACTATE DEHYDROGENASE"/>
    <property type="match status" value="1"/>
</dbReference>
<keyword evidence="6 8" id="KW-0520">NAD</keyword>
<dbReference type="InterPro" id="IPR001557">
    <property type="entry name" value="L-lactate/malate_DH"/>
</dbReference>
<dbReference type="PRINTS" id="PR00086">
    <property type="entry name" value="LLDHDRGNASE"/>
</dbReference>
<dbReference type="InterPro" id="IPR018177">
    <property type="entry name" value="L-lactate_DH_AS"/>
</dbReference>